<comment type="similarity">
    <text evidence="4">Belongs to the cytochrome b5 family.</text>
</comment>
<comment type="caution">
    <text evidence="6">The sequence shown here is derived from an EMBL/GenBank/DDBJ whole genome shotgun (WGS) entry which is preliminary data.</text>
</comment>
<dbReference type="Gene3D" id="3.10.120.10">
    <property type="entry name" value="Cytochrome b5-like heme/steroid binding domain"/>
    <property type="match status" value="1"/>
</dbReference>
<dbReference type="PRINTS" id="PR00407">
    <property type="entry name" value="EUMOPTERIN"/>
</dbReference>
<evidence type="ECO:0000256" key="2">
    <source>
        <dbReference type="ARBA" id="ARBA00022723"/>
    </source>
</evidence>
<dbReference type="EMBL" id="JADAQX010000434">
    <property type="protein sequence ID" value="KAF8820254.1"/>
    <property type="molecule type" value="Genomic_DNA"/>
</dbReference>
<gene>
    <name evidence="6" type="ORF">IE077_003362</name>
</gene>
<evidence type="ECO:0000256" key="4">
    <source>
        <dbReference type="RuleBase" id="RU362121"/>
    </source>
</evidence>
<dbReference type="Pfam" id="PF00173">
    <property type="entry name" value="Cyt-b5"/>
    <property type="match status" value="1"/>
</dbReference>
<keyword evidence="7" id="KW-1185">Reference proteome</keyword>
<dbReference type="InterPro" id="IPR036400">
    <property type="entry name" value="Cyt_B5-like_heme/steroid_sf"/>
</dbReference>
<dbReference type="InterPro" id="IPR018506">
    <property type="entry name" value="Cyt_B5_heme-BS"/>
</dbReference>
<protein>
    <submittedName>
        <fullName evidence="6">Sulfite oxidase</fullName>
    </submittedName>
</protein>
<dbReference type="Pfam" id="PF00174">
    <property type="entry name" value="Oxidored_molyb"/>
    <property type="match status" value="1"/>
</dbReference>
<dbReference type="InterPro" id="IPR000572">
    <property type="entry name" value="OxRdtase_Mopterin-bd_dom"/>
</dbReference>
<proteinExistence type="inferred from homology"/>
<keyword evidence="2 4" id="KW-0479">Metal-binding</keyword>
<dbReference type="Proteomes" id="UP000823046">
    <property type="component" value="Unassembled WGS sequence"/>
</dbReference>
<dbReference type="SMART" id="SM01117">
    <property type="entry name" value="Cyt-b5"/>
    <property type="match status" value="1"/>
</dbReference>
<evidence type="ECO:0000256" key="1">
    <source>
        <dbReference type="ARBA" id="ARBA00022617"/>
    </source>
</evidence>
<feature type="non-terminal residue" evidence="6">
    <location>
        <position position="375"/>
    </location>
</feature>
<dbReference type="Gene3D" id="3.90.420.10">
    <property type="entry name" value="Oxidoreductase, molybdopterin-binding domain"/>
    <property type="match status" value="1"/>
</dbReference>
<dbReference type="PANTHER" id="PTHR19372:SF7">
    <property type="entry name" value="SULFITE OXIDASE, MITOCHONDRIAL"/>
    <property type="match status" value="1"/>
</dbReference>
<evidence type="ECO:0000256" key="3">
    <source>
        <dbReference type="ARBA" id="ARBA00023004"/>
    </source>
</evidence>
<dbReference type="PROSITE" id="PS50255">
    <property type="entry name" value="CYTOCHROME_B5_2"/>
    <property type="match status" value="1"/>
</dbReference>
<dbReference type="PANTHER" id="PTHR19372">
    <property type="entry name" value="SULFITE REDUCTASE"/>
    <property type="match status" value="1"/>
</dbReference>
<reference evidence="6 7" key="1">
    <citation type="journal article" date="2020" name="bioRxiv">
        <title>Metabolic contributions of an alphaproteobacterial endosymbiont in the apicomplexan Cardiosporidium cionae.</title>
        <authorList>
            <person name="Hunter E.S."/>
            <person name="Paight C.J."/>
            <person name="Lane C.E."/>
        </authorList>
    </citation>
    <scope>NUCLEOTIDE SEQUENCE [LARGE SCALE GENOMIC DNA]</scope>
    <source>
        <strain evidence="6">ESH_2018</strain>
    </source>
</reference>
<dbReference type="SUPFAM" id="SSF56524">
    <property type="entry name" value="Oxidoreductase molybdopterin-binding domain"/>
    <property type="match status" value="1"/>
</dbReference>
<keyword evidence="3 4" id="KW-0408">Iron</keyword>
<dbReference type="PRINTS" id="PR00363">
    <property type="entry name" value="CYTOCHROMEB5"/>
</dbReference>
<name>A0ABQ7J8C6_9APIC</name>
<dbReference type="PROSITE" id="PS00191">
    <property type="entry name" value="CYTOCHROME_B5_1"/>
    <property type="match status" value="1"/>
</dbReference>
<keyword evidence="1 4" id="KW-0349">Heme</keyword>
<evidence type="ECO:0000259" key="5">
    <source>
        <dbReference type="PROSITE" id="PS50255"/>
    </source>
</evidence>
<dbReference type="InterPro" id="IPR001199">
    <property type="entry name" value="Cyt_B5-like_heme/steroid-bd"/>
</dbReference>
<feature type="domain" description="Cytochrome b5 heme-binding" evidence="5">
    <location>
        <begin position="10"/>
        <end position="89"/>
    </location>
</feature>
<evidence type="ECO:0000313" key="6">
    <source>
        <dbReference type="EMBL" id="KAF8820254.1"/>
    </source>
</evidence>
<dbReference type="InterPro" id="IPR008335">
    <property type="entry name" value="Mopterin_OxRdtase_euk"/>
</dbReference>
<dbReference type="SUPFAM" id="SSF55856">
    <property type="entry name" value="Cytochrome b5-like heme/steroid binding domain"/>
    <property type="match status" value="1"/>
</dbReference>
<sequence length="375" mass="42206">MQAGIYVEGLPEYTPEQIASHKSTESRVWVTYKRGVYDITDFIELHPGGASRISLASGASIDPFWALYAQHHTNEVYELLEEMRIGNLIESTTHEIVAPDDPFKNEPRRHPALKVVSLKPFNAETPLQILCDNFITPNALFFVRNHLPVPKVNIDAYRLTIHGLGIDKEISLTVDEIRSLFKKYSVTATIQCAGNRRNSFGKIRPVKGLSWSTGAISTAIWSGALLKDVLKFCGVSAQSVENLDIEHIHFEGMYYKREIILAYEMNGEPLPVDHGFPLRAIVPGVVGARDVKWLKSIVLSSDESPSFWQQHDYRIINETQAFDSSCLLNGSFSPSIDWSTVDWRRAPSIQEYPVQSGICYPTDGSQIEKEEDTLH</sequence>
<dbReference type="InterPro" id="IPR036374">
    <property type="entry name" value="OxRdtase_Mopterin-bd_sf"/>
</dbReference>
<accession>A0ABQ7J8C6</accession>
<organism evidence="6 7">
    <name type="scientific">Cardiosporidium cionae</name>
    <dbReference type="NCBI Taxonomy" id="476202"/>
    <lineage>
        <taxon>Eukaryota</taxon>
        <taxon>Sar</taxon>
        <taxon>Alveolata</taxon>
        <taxon>Apicomplexa</taxon>
        <taxon>Aconoidasida</taxon>
        <taxon>Nephromycida</taxon>
        <taxon>Cardiosporidium</taxon>
    </lineage>
</organism>
<evidence type="ECO:0000313" key="7">
    <source>
        <dbReference type="Proteomes" id="UP000823046"/>
    </source>
</evidence>